<dbReference type="KEGG" id="dfe:Dfer_4867"/>
<dbReference type="STRING" id="471854.Dfer_4867"/>
<feature type="domain" description="Secretion system C-terminal sorting" evidence="2">
    <location>
        <begin position="589"/>
        <end position="655"/>
    </location>
</feature>
<sequence length="657" mass="71968">MKNFTFLFTLLLLTLGFAFQASATSYCDCENNKLNNGGFESGTNGWTTVFGSFGTNDYYKMCGWKGGVIGDNKDNAAKIYQDVNITGGSEVTLTVYGGTHKSRYDHTFSLIFLDSNGNPVGDAVVKQVDYVVNNSNLQKYTLVGTAPSNAVKVRFQAYAQKDYLKIDAACMKVKTKTPVSCECVENNQYIKNASFENGTADWQWVPGQSQATFTKDEGYNMCGDKNGLLYKKGKIYQDISLVPGSSIQISAYGGTHTNDNWNRHYFKITFYDGQGNLLGDSSRVLMDHIVGSDKQLKKFDLSATAPAGSVKARFTVESTGDYFKVDAICTTVTQPITCLECNGNTLKNASFEDGTNNWSVTGTLSVDALYAVCGSKGAKLTGAGKFWQDVEVQTTFGSQVSLTIYGAFDNANSQVFQLLFLDETQSEIGQVTKEVTKSLTTSPWGLEKYTLSGTLPSNTKYVRVLASSAGGTFVADNACLVFSGPPLPVTLSAFSAKKEGATAQLTWATTYETNSAYFEVQHSQDGKKWTALTQLDAKGESKQLETYTYTHTNPFAVNLYRLKMVDLDETFAYSAIKSLNFDGQEQMNVYPNPTVDRIKVSSNQLVTNVKVYSANGVLVLNTKPDPASEVDLTRLSQGTYFVKINDGPLMRKILIVR</sequence>
<dbReference type="OrthoDB" id="903494at2"/>
<dbReference type="NCBIfam" id="TIGR04183">
    <property type="entry name" value="Por_Secre_tail"/>
    <property type="match status" value="1"/>
</dbReference>
<accession>C6W5X9</accession>
<dbReference type="Pfam" id="PF25235">
    <property type="entry name" value="DUF7850"/>
    <property type="match status" value="2"/>
</dbReference>
<protein>
    <submittedName>
        <fullName evidence="4">Uncharacterized protein</fullName>
    </submittedName>
</protein>
<feature type="chain" id="PRO_5002972406" evidence="1">
    <location>
        <begin position="24"/>
        <end position="657"/>
    </location>
</feature>
<feature type="domain" description="DUF7850" evidence="3">
    <location>
        <begin position="235"/>
        <end position="327"/>
    </location>
</feature>
<evidence type="ECO:0000259" key="3">
    <source>
        <dbReference type="Pfam" id="PF25235"/>
    </source>
</evidence>
<dbReference type="SUPFAM" id="SSF49785">
    <property type="entry name" value="Galactose-binding domain-like"/>
    <property type="match status" value="1"/>
</dbReference>
<reference evidence="4 5" key="1">
    <citation type="journal article" date="2009" name="Stand. Genomic Sci.">
        <title>Complete genome sequence of Dyadobacter fermentans type strain (NS114).</title>
        <authorList>
            <person name="Lang E."/>
            <person name="Lapidus A."/>
            <person name="Chertkov O."/>
            <person name="Brettin T."/>
            <person name="Detter J.C."/>
            <person name="Han C."/>
            <person name="Copeland A."/>
            <person name="Glavina Del Rio T."/>
            <person name="Nolan M."/>
            <person name="Chen F."/>
            <person name="Lucas S."/>
            <person name="Tice H."/>
            <person name="Cheng J.F."/>
            <person name="Land M."/>
            <person name="Hauser L."/>
            <person name="Chang Y.J."/>
            <person name="Jeffries C.D."/>
            <person name="Kopitz M."/>
            <person name="Bruce D."/>
            <person name="Goodwin L."/>
            <person name="Pitluck S."/>
            <person name="Ovchinnikova G."/>
            <person name="Pati A."/>
            <person name="Ivanova N."/>
            <person name="Mavrommatis K."/>
            <person name="Chen A."/>
            <person name="Palaniappan K."/>
            <person name="Chain P."/>
            <person name="Bristow J."/>
            <person name="Eisen J.A."/>
            <person name="Markowitz V."/>
            <person name="Hugenholtz P."/>
            <person name="Goker M."/>
            <person name="Rohde M."/>
            <person name="Kyrpides N.C."/>
            <person name="Klenk H.P."/>
        </authorList>
    </citation>
    <scope>NUCLEOTIDE SEQUENCE [LARGE SCALE GENOMIC DNA]</scope>
    <source>
        <strain evidence="5">ATCC 700827 / DSM 18053 / CIP 107007 / KCTC 52180 / NS114</strain>
    </source>
</reference>
<evidence type="ECO:0000313" key="5">
    <source>
        <dbReference type="Proteomes" id="UP000002011"/>
    </source>
</evidence>
<dbReference type="InterPro" id="IPR008979">
    <property type="entry name" value="Galactose-bd-like_sf"/>
</dbReference>
<keyword evidence="5" id="KW-1185">Reference proteome</keyword>
<dbReference type="Gene3D" id="2.60.120.260">
    <property type="entry name" value="Galactose-binding domain-like"/>
    <property type="match status" value="3"/>
</dbReference>
<dbReference type="Pfam" id="PF18962">
    <property type="entry name" value="Por_Secre_tail"/>
    <property type="match status" value="1"/>
</dbReference>
<keyword evidence="1" id="KW-0732">Signal</keyword>
<dbReference type="Proteomes" id="UP000002011">
    <property type="component" value="Chromosome"/>
</dbReference>
<dbReference type="InterPro" id="IPR026444">
    <property type="entry name" value="Secre_tail"/>
</dbReference>
<dbReference type="HOGENOM" id="CLU_417232_0_0_10"/>
<dbReference type="InterPro" id="IPR057172">
    <property type="entry name" value="DUF7850"/>
</dbReference>
<dbReference type="RefSeq" id="WP_015814309.1">
    <property type="nucleotide sequence ID" value="NC_013037.1"/>
</dbReference>
<evidence type="ECO:0000313" key="4">
    <source>
        <dbReference type="EMBL" id="ACT96068.1"/>
    </source>
</evidence>
<feature type="signal peptide" evidence="1">
    <location>
        <begin position="1"/>
        <end position="23"/>
    </location>
</feature>
<feature type="domain" description="DUF7850" evidence="3">
    <location>
        <begin position="67"/>
        <end position="168"/>
    </location>
</feature>
<evidence type="ECO:0000256" key="1">
    <source>
        <dbReference type="SAM" id="SignalP"/>
    </source>
</evidence>
<name>C6W5X9_DYAFD</name>
<dbReference type="EMBL" id="CP001619">
    <property type="protein sequence ID" value="ACT96068.1"/>
    <property type="molecule type" value="Genomic_DNA"/>
</dbReference>
<gene>
    <name evidence="4" type="ordered locus">Dfer_4867</name>
</gene>
<proteinExistence type="predicted"/>
<dbReference type="eggNOG" id="COG1404">
    <property type="taxonomic scope" value="Bacteria"/>
</dbReference>
<organism evidence="4 5">
    <name type="scientific">Dyadobacter fermentans (strain ATCC 700827 / DSM 18053 / CIP 107007 / KCTC 52180 / NS114)</name>
    <dbReference type="NCBI Taxonomy" id="471854"/>
    <lineage>
        <taxon>Bacteria</taxon>
        <taxon>Pseudomonadati</taxon>
        <taxon>Bacteroidota</taxon>
        <taxon>Cytophagia</taxon>
        <taxon>Cytophagales</taxon>
        <taxon>Spirosomataceae</taxon>
        <taxon>Dyadobacter</taxon>
    </lineage>
</organism>
<evidence type="ECO:0000259" key="2">
    <source>
        <dbReference type="Pfam" id="PF18962"/>
    </source>
</evidence>
<dbReference type="AlphaFoldDB" id="C6W5X9"/>